<dbReference type="AlphaFoldDB" id="A0A5J5KW20"/>
<evidence type="ECO:0000313" key="2">
    <source>
        <dbReference type="EMBL" id="KAA9393843.1"/>
    </source>
</evidence>
<feature type="compositionally biased region" description="Low complexity" evidence="1">
    <location>
        <begin position="223"/>
        <end position="238"/>
    </location>
</feature>
<accession>A0A5J5KW20</accession>
<sequence>MDETEIIEGGWEALLEALELAKVTADVAIRNTKRLSQYMDSKPPKDREEWATRSQVADKDGQEVGWLSNQDARQIDLSDRSGRGDVGLTEEPGQKAPVLKELEGQFFVVTRPAGVGTPEELQPLNLQDAQALIREHRPDLSVRETPEGYLEFTTRSRLQAMADRASEFVSRFTGASADEDQAATETLEPVTEAPAAQQPAAENPDVGPAREENQPAPVPQQPEEPTATQEKPQTPAPAVGGPVTRAPWDTDPTAEREAPQRSAAEVFGSPAPSQAAAASAAPSAAEVTAAHTGARAPATATAAR</sequence>
<keyword evidence="3" id="KW-1185">Reference proteome</keyword>
<feature type="compositionally biased region" description="Basic and acidic residues" evidence="1">
    <location>
        <begin position="73"/>
        <end position="83"/>
    </location>
</feature>
<feature type="region of interest" description="Disordered" evidence="1">
    <location>
        <begin position="169"/>
        <end position="304"/>
    </location>
</feature>
<feature type="compositionally biased region" description="Basic and acidic residues" evidence="1">
    <location>
        <begin position="42"/>
        <end position="62"/>
    </location>
</feature>
<gene>
    <name evidence="2" type="ORF">FCK90_10550</name>
</gene>
<feature type="compositionally biased region" description="Low complexity" evidence="1">
    <location>
        <begin position="269"/>
        <end position="304"/>
    </location>
</feature>
<reference evidence="2 3" key="1">
    <citation type="submission" date="2019-05" db="EMBL/GenBank/DDBJ databases">
        <title>Kocuria coralli sp. nov., a novel actinobacterium isolated from coral reef seawater.</title>
        <authorList>
            <person name="Li J."/>
        </authorList>
    </citation>
    <scope>NUCLEOTIDE SEQUENCE [LARGE SCALE GENOMIC DNA]</scope>
    <source>
        <strain evidence="2 3">SCSIO 13007</strain>
    </source>
</reference>
<evidence type="ECO:0000256" key="1">
    <source>
        <dbReference type="SAM" id="MobiDB-lite"/>
    </source>
</evidence>
<dbReference type="RefSeq" id="WP_158034255.1">
    <property type="nucleotide sequence ID" value="NZ_ML708620.1"/>
</dbReference>
<dbReference type="EMBL" id="SZWF01000014">
    <property type="protein sequence ID" value="KAA9393843.1"/>
    <property type="molecule type" value="Genomic_DNA"/>
</dbReference>
<name>A0A5J5KW20_9MICC</name>
<dbReference type="Proteomes" id="UP000325957">
    <property type="component" value="Unassembled WGS sequence"/>
</dbReference>
<feature type="region of interest" description="Disordered" evidence="1">
    <location>
        <begin position="38"/>
        <end position="92"/>
    </location>
</feature>
<evidence type="ECO:0000313" key="3">
    <source>
        <dbReference type="Proteomes" id="UP000325957"/>
    </source>
</evidence>
<proteinExistence type="predicted"/>
<protein>
    <submittedName>
        <fullName evidence="2">Uncharacterized protein</fullName>
    </submittedName>
</protein>
<comment type="caution">
    <text evidence="2">The sequence shown here is derived from an EMBL/GenBank/DDBJ whole genome shotgun (WGS) entry which is preliminary data.</text>
</comment>
<organism evidence="2 3">
    <name type="scientific">Kocuria coralli</name>
    <dbReference type="NCBI Taxonomy" id="1461025"/>
    <lineage>
        <taxon>Bacteria</taxon>
        <taxon>Bacillati</taxon>
        <taxon>Actinomycetota</taxon>
        <taxon>Actinomycetes</taxon>
        <taxon>Micrococcales</taxon>
        <taxon>Micrococcaceae</taxon>
        <taxon>Kocuria</taxon>
    </lineage>
</organism>
<feature type="compositionally biased region" description="Low complexity" evidence="1">
    <location>
        <begin position="192"/>
        <end position="202"/>
    </location>
</feature>